<feature type="non-terminal residue" evidence="2">
    <location>
        <position position="1"/>
    </location>
</feature>
<dbReference type="OrthoDB" id="2386295at2759"/>
<reference evidence="2" key="1">
    <citation type="journal article" date="2020" name="Fungal Divers.">
        <title>Resolving the Mortierellaceae phylogeny through synthesis of multi-gene phylogenetics and phylogenomics.</title>
        <authorList>
            <person name="Vandepol N."/>
            <person name="Liber J."/>
            <person name="Desiro A."/>
            <person name="Na H."/>
            <person name="Kennedy M."/>
            <person name="Barry K."/>
            <person name="Grigoriev I.V."/>
            <person name="Miller A.N."/>
            <person name="O'Donnell K."/>
            <person name="Stajich J.E."/>
            <person name="Bonito G."/>
        </authorList>
    </citation>
    <scope>NUCLEOTIDE SEQUENCE</scope>
    <source>
        <strain evidence="2">NVP60</strain>
    </source>
</reference>
<evidence type="ECO:0000313" key="2">
    <source>
        <dbReference type="EMBL" id="KAG0275290.1"/>
    </source>
</evidence>
<dbReference type="Proteomes" id="UP000823405">
    <property type="component" value="Unassembled WGS sequence"/>
</dbReference>
<evidence type="ECO:0000256" key="1">
    <source>
        <dbReference type="SAM" id="MobiDB-lite"/>
    </source>
</evidence>
<feature type="region of interest" description="Disordered" evidence="1">
    <location>
        <begin position="197"/>
        <end position="216"/>
    </location>
</feature>
<feature type="non-terminal residue" evidence="2">
    <location>
        <position position="321"/>
    </location>
</feature>
<keyword evidence="3" id="KW-1185">Reference proteome</keyword>
<dbReference type="AlphaFoldDB" id="A0A9P6QKF8"/>
<organism evidence="2 3">
    <name type="scientific">Linnemannia gamsii</name>
    <dbReference type="NCBI Taxonomy" id="64522"/>
    <lineage>
        <taxon>Eukaryota</taxon>
        <taxon>Fungi</taxon>
        <taxon>Fungi incertae sedis</taxon>
        <taxon>Mucoromycota</taxon>
        <taxon>Mortierellomycotina</taxon>
        <taxon>Mortierellomycetes</taxon>
        <taxon>Mortierellales</taxon>
        <taxon>Mortierellaceae</taxon>
        <taxon>Linnemannia</taxon>
    </lineage>
</organism>
<dbReference type="EMBL" id="JAAAIN010005279">
    <property type="protein sequence ID" value="KAG0275290.1"/>
    <property type="molecule type" value="Genomic_DNA"/>
</dbReference>
<feature type="compositionally biased region" description="Low complexity" evidence="1">
    <location>
        <begin position="228"/>
        <end position="238"/>
    </location>
</feature>
<protein>
    <recommendedName>
        <fullName evidence="4">Adhesin domain-containing protein</fullName>
    </recommendedName>
</protein>
<evidence type="ECO:0008006" key="4">
    <source>
        <dbReference type="Google" id="ProtNLM"/>
    </source>
</evidence>
<sequence>VKNFRLKIGEGNIFSRVNISTGPVALPTLRVLGEVSPLGTGLNTIETVAPAAHDGNTYVDHLGLHIVIVEQGNQMDVQIWYDKREVVDPRDGQHYRACARLFLEVILPESYTSYGDISIDGPVIVINAHDLENVKFDRLHFGSSVGEISTRGRIQADVFDTKSNTGSVRAEIVQVATAGKPLDIQVSSSTGSVQVNAETTDVEASENTPHRVHVSTKTGRIQLAVQPSSSSLSSSSSSKHGNLDISTTASTGSIDTTITLASQEQILTLVSKTNTGSSRNHISDAFLGHFSLSTKLGSTTVEPAKDSKSTITYEKLNTREK</sequence>
<accession>A0A9P6QKF8</accession>
<proteinExistence type="predicted"/>
<comment type="caution">
    <text evidence="2">The sequence shown here is derived from an EMBL/GenBank/DDBJ whole genome shotgun (WGS) entry which is preliminary data.</text>
</comment>
<gene>
    <name evidence="2" type="ORF">BGZ97_010327</name>
</gene>
<evidence type="ECO:0000313" key="3">
    <source>
        <dbReference type="Proteomes" id="UP000823405"/>
    </source>
</evidence>
<feature type="region of interest" description="Disordered" evidence="1">
    <location>
        <begin position="224"/>
        <end position="248"/>
    </location>
</feature>
<name>A0A9P6QKF8_9FUNG</name>